<comment type="caution">
    <text evidence="6">The sequence shown here is derived from an EMBL/GenBank/DDBJ whole genome shotgun (WGS) entry which is preliminary data.</text>
</comment>
<evidence type="ECO:0000313" key="7">
    <source>
        <dbReference type="Proteomes" id="UP000758155"/>
    </source>
</evidence>
<name>A0A9P4WFP7_9PLEO</name>
<evidence type="ECO:0000256" key="1">
    <source>
        <dbReference type="ARBA" id="ARBA00022801"/>
    </source>
</evidence>
<dbReference type="GO" id="GO:0046486">
    <property type="term" value="P:glycerolipid metabolic process"/>
    <property type="evidence" value="ECO:0007669"/>
    <property type="project" value="UniProtKB-ARBA"/>
</dbReference>
<evidence type="ECO:0000313" key="6">
    <source>
        <dbReference type="EMBL" id="KAF3030307.1"/>
    </source>
</evidence>
<dbReference type="PANTHER" id="PTHR24185:SF1">
    <property type="entry name" value="CALCIUM-INDEPENDENT PHOSPHOLIPASE A2-GAMMA"/>
    <property type="match status" value="1"/>
</dbReference>
<evidence type="ECO:0000256" key="4">
    <source>
        <dbReference type="PROSITE-ProRule" id="PRU01161"/>
    </source>
</evidence>
<organism evidence="6 7">
    <name type="scientific">Didymella heteroderae</name>
    <dbReference type="NCBI Taxonomy" id="1769908"/>
    <lineage>
        <taxon>Eukaryota</taxon>
        <taxon>Fungi</taxon>
        <taxon>Dikarya</taxon>
        <taxon>Ascomycota</taxon>
        <taxon>Pezizomycotina</taxon>
        <taxon>Dothideomycetes</taxon>
        <taxon>Pleosporomycetidae</taxon>
        <taxon>Pleosporales</taxon>
        <taxon>Pleosporineae</taxon>
        <taxon>Didymellaceae</taxon>
        <taxon>Didymella</taxon>
    </lineage>
</organism>
<accession>A0A9P4WFP7</accession>
<keyword evidence="7" id="KW-1185">Reference proteome</keyword>
<dbReference type="InterPro" id="IPR002641">
    <property type="entry name" value="PNPLA_dom"/>
</dbReference>
<dbReference type="SUPFAM" id="SSF52151">
    <property type="entry name" value="FabD/lysophospholipase-like"/>
    <property type="match status" value="1"/>
</dbReference>
<feature type="domain" description="PNPLA" evidence="5">
    <location>
        <begin position="100"/>
        <end position="277"/>
    </location>
</feature>
<feature type="short sequence motif" description="GXSXG" evidence="4">
    <location>
        <begin position="138"/>
        <end position="142"/>
    </location>
</feature>
<keyword evidence="1" id="KW-0378">Hydrolase</keyword>
<dbReference type="GO" id="GO:0016042">
    <property type="term" value="P:lipid catabolic process"/>
    <property type="evidence" value="ECO:0007669"/>
    <property type="project" value="UniProtKB-KW"/>
</dbReference>
<dbReference type="Gene3D" id="3.40.1090.10">
    <property type="entry name" value="Cytosolic phospholipase A2 catalytic domain"/>
    <property type="match status" value="1"/>
</dbReference>
<dbReference type="GO" id="GO:0016020">
    <property type="term" value="C:membrane"/>
    <property type="evidence" value="ECO:0007669"/>
    <property type="project" value="TreeGrafter"/>
</dbReference>
<dbReference type="InterPro" id="IPR016035">
    <property type="entry name" value="Acyl_Trfase/lysoPLipase"/>
</dbReference>
<dbReference type="GO" id="GO:0047499">
    <property type="term" value="F:calcium-independent phospholipase A2 activity"/>
    <property type="evidence" value="ECO:0007669"/>
    <property type="project" value="TreeGrafter"/>
</dbReference>
<dbReference type="GO" id="GO:0019369">
    <property type="term" value="P:arachidonate metabolic process"/>
    <property type="evidence" value="ECO:0007669"/>
    <property type="project" value="TreeGrafter"/>
</dbReference>
<evidence type="ECO:0000256" key="3">
    <source>
        <dbReference type="ARBA" id="ARBA00023098"/>
    </source>
</evidence>
<keyword evidence="3" id="KW-0443">Lipid metabolism</keyword>
<dbReference type="PROSITE" id="PS51635">
    <property type="entry name" value="PNPLA"/>
    <property type="match status" value="1"/>
</dbReference>
<keyword evidence="2" id="KW-0442">Lipid degradation</keyword>
<evidence type="ECO:0000256" key="2">
    <source>
        <dbReference type="ARBA" id="ARBA00022963"/>
    </source>
</evidence>
<proteinExistence type="predicted"/>
<sequence>MEFQDFVAPYVAECLLLDNYSVDVHGFDPREVFSTHYKKVLTSNVGNSRLSLGDDNAEAVMLGTGFAKLVEQHFIDRSRPYMLQPRARADMLTTAGVRVLSLDGGGIRAKVVLQFLQALELEIGIDMPVQENFDFGFGTSSGSLVILALYQLGLRVKEADRLFTELSFRVFRGRNGPEDSLFAPLISCLKGRFPAADIDEALSDTFGVTSVLTHPYMTSIGARIGFPVVDADTSETRIVTSYNGASQDDDRGDRSLPVVATSLRSRCHGDDILITDA</sequence>
<dbReference type="OrthoDB" id="1658288at2759"/>
<gene>
    <name evidence="6" type="ORF">E8E12_000580</name>
</gene>
<evidence type="ECO:0000259" key="5">
    <source>
        <dbReference type="PROSITE" id="PS51635"/>
    </source>
</evidence>
<dbReference type="EMBL" id="SWKV01000223">
    <property type="protein sequence ID" value="KAF3030307.1"/>
    <property type="molecule type" value="Genomic_DNA"/>
</dbReference>
<protein>
    <recommendedName>
        <fullName evidence="5">PNPLA domain-containing protein</fullName>
    </recommendedName>
</protein>
<dbReference type="Proteomes" id="UP000758155">
    <property type="component" value="Unassembled WGS sequence"/>
</dbReference>
<reference evidence="6" key="1">
    <citation type="submission" date="2019-04" db="EMBL/GenBank/DDBJ databases">
        <title>Sequencing of skin fungus with MAO and IRED activity.</title>
        <authorList>
            <person name="Marsaioli A.J."/>
            <person name="Bonatto J.M.C."/>
            <person name="Reis Junior O."/>
        </authorList>
    </citation>
    <scope>NUCLEOTIDE SEQUENCE</scope>
    <source>
        <strain evidence="6">28M1</strain>
    </source>
</reference>
<comment type="caution">
    <text evidence="4">Lacks conserved residue(s) required for the propagation of feature annotation.</text>
</comment>
<dbReference type="PANTHER" id="PTHR24185">
    <property type="entry name" value="CALCIUM-INDEPENDENT PHOSPHOLIPASE A2-GAMMA"/>
    <property type="match status" value="1"/>
</dbReference>
<dbReference type="AlphaFoldDB" id="A0A9P4WFP7"/>